<feature type="transmembrane region" description="Helical" evidence="7">
    <location>
        <begin position="229"/>
        <end position="250"/>
    </location>
</feature>
<comment type="similarity">
    <text evidence="7">Belongs to the binding-protein-dependent transport system permease family.</text>
</comment>
<keyword evidence="10" id="KW-1185">Reference proteome</keyword>
<sequence length="266" mass="27736">MSTFARSAIRLLIPMVASAVVVVLLWIAFLELFDINSMVGKPPSAVWEYLVTDDDAAANRATVFGNLAVTLRDASLGFAAGLVAAIVLAVAFFLARGVEQAVMPVAMLLRSVPLVAMTPLIMLVFGRDAVGIAVIGGIVVFFPALVNLVFGLRSAPRPTIDLVTAYGGGKVTVLRKVAVPAALPALFASARIAVPGALIGALIAEWLATGQGTGGAILRAVGGFRYDELWASVVVLTATSIVLYTLVGLVETAVVTRFFPDRAAKD</sequence>
<evidence type="ECO:0000256" key="1">
    <source>
        <dbReference type="ARBA" id="ARBA00004651"/>
    </source>
</evidence>
<dbReference type="CDD" id="cd06261">
    <property type="entry name" value="TM_PBP2"/>
    <property type="match status" value="1"/>
</dbReference>
<dbReference type="SUPFAM" id="SSF161098">
    <property type="entry name" value="MetI-like"/>
    <property type="match status" value="1"/>
</dbReference>
<accession>A0A1H3S106</accession>
<evidence type="ECO:0000313" key="9">
    <source>
        <dbReference type="EMBL" id="SDZ31328.1"/>
    </source>
</evidence>
<evidence type="ECO:0000256" key="3">
    <source>
        <dbReference type="ARBA" id="ARBA00022475"/>
    </source>
</evidence>
<dbReference type="AlphaFoldDB" id="A0A1H3S106"/>
<protein>
    <submittedName>
        <fullName evidence="9">ABC-type nitrate/sulfonate/bicarbonate transport system, permease component</fullName>
    </submittedName>
</protein>
<feature type="domain" description="ABC transmembrane type-1" evidence="8">
    <location>
        <begin position="63"/>
        <end position="247"/>
    </location>
</feature>
<evidence type="ECO:0000256" key="2">
    <source>
        <dbReference type="ARBA" id="ARBA00022448"/>
    </source>
</evidence>
<dbReference type="RefSeq" id="WP_093276005.1">
    <property type="nucleotide sequence ID" value="NZ_FNOK01000059.1"/>
</dbReference>
<dbReference type="OrthoDB" id="7274389at2"/>
<evidence type="ECO:0000256" key="6">
    <source>
        <dbReference type="ARBA" id="ARBA00023136"/>
    </source>
</evidence>
<dbReference type="InterPro" id="IPR000515">
    <property type="entry name" value="MetI-like"/>
</dbReference>
<dbReference type="PROSITE" id="PS50928">
    <property type="entry name" value="ABC_TM1"/>
    <property type="match status" value="1"/>
</dbReference>
<gene>
    <name evidence="9" type="ORF">SAMN05216215_105927</name>
</gene>
<evidence type="ECO:0000259" key="8">
    <source>
        <dbReference type="PROSITE" id="PS50928"/>
    </source>
</evidence>
<feature type="transmembrane region" description="Helical" evidence="7">
    <location>
        <begin position="185"/>
        <end position="209"/>
    </location>
</feature>
<feature type="transmembrane region" description="Helical" evidence="7">
    <location>
        <begin position="74"/>
        <end position="95"/>
    </location>
</feature>
<keyword evidence="3" id="KW-1003">Cell membrane</keyword>
<feature type="transmembrane region" description="Helical" evidence="7">
    <location>
        <begin position="12"/>
        <end position="33"/>
    </location>
</feature>
<evidence type="ECO:0000256" key="7">
    <source>
        <dbReference type="RuleBase" id="RU363032"/>
    </source>
</evidence>
<dbReference type="InterPro" id="IPR035906">
    <property type="entry name" value="MetI-like_sf"/>
</dbReference>
<comment type="subcellular location">
    <subcellularLocation>
        <location evidence="1 7">Cell membrane</location>
        <topology evidence="1 7">Multi-pass membrane protein</topology>
    </subcellularLocation>
</comment>
<dbReference type="PANTHER" id="PTHR30151">
    <property type="entry name" value="ALKANE SULFONATE ABC TRANSPORTER-RELATED, MEMBRANE SUBUNIT"/>
    <property type="match status" value="1"/>
</dbReference>
<keyword evidence="5 7" id="KW-1133">Transmembrane helix</keyword>
<keyword evidence="4 7" id="KW-0812">Transmembrane</keyword>
<dbReference type="EMBL" id="FNOK01000059">
    <property type="protein sequence ID" value="SDZ31328.1"/>
    <property type="molecule type" value="Genomic_DNA"/>
</dbReference>
<dbReference type="PANTHER" id="PTHR30151:SF20">
    <property type="entry name" value="ABC TRANSPORTER PERMEASE PROTEIN HI_0355-RELATED"/>
    <property type="match status" value="1"/>
</dbReference>
<dbReference type="Proteomes" id="UP000199529">
    <property type="component" value="Unassembled WGS sequence"/>
</dbReference>
<keyword evidence="6 7" id="KW-0472">Membrane</keyword>
<organism evidence="9 10">
    <name type="scientific">Saccharopolyspora shandongensis</name>
    <dbReference type="NCBI Taxonomy" id="418495"/>
    <lineage>
        <taxon>Bacteria</taxon>
        <taxon>Bacillati</taxon>
        <taxon>Actinomycetota</taxon>
        <taxon>Actinomycetes</taxon>
        <taxon>Pseudonocardiales</taxon>
        <taxon>Pseudonocardiaceae</taxon>
        <taxon>Saccharopolyspora</taxon>
    </lineage>
</organism>
<dbReference type="Pfam" id="PF00528">
    <property type="entry name" value="BPD_transp_1"/>
    <property type="match status" value="1"/>
</dbReference>
<reference evidence="10" key="1">
    <citation type="submission" date="2016-10" db="EMBL/GenBank/DDBJ databases">
        <authorList>
            <person name="Varghese N."/>
            <person name="Submissions S."/>
        </authorList>
    </citation>
    <scope>NUCLEOTIDE SEQUENCE [LARGE SCALE GENOMIC DNA]</scope>
    <source>
        <strain evidence="10">CGMCC 4.3530</strain>
    </source>
</reference>
<dbReference type="GO" id="GO:0055085">
    <property type="term" value="P:transmembrane transport"/>
    <property type="evidence" value="ECO:0007669"/>
    <property type="project" value="InterPro"/>
</dbReference>
<evidence type="ECO:0000256" key="5">
    <source>
        <dbReference type="ARBA" id="ARBA00022989"/>
    </source>
</evidence>
<name>A0A1H3S106_9PSEU</name>
<dbReference type="Gene3D" id="1.10.3720.10">
    <property type="entry name" value="MetI-like"/>
    <property type="match status" value="1"/>
</dbReference>
<dbReference type="GO" id="GO:0005886">
    <property type="term" value="C:plasma membrane"/>
    <property type="evidence" value="ECO:0007669"/>
    <property type="project" value="UniProtKB-SubCell"/>
</dbReference>
<keyword evidence="2 7" id="KW-0813">Transport</keyword>
<feature type="transmembrane region" description="Helical" evidence="7">
    <location>
        <begin position="131"/>
        <end position="150"/>
    </location>
</feature>
<feature type="transmembrane region" description="Helical" evidence="7">
    <location>
        <begin position="107"/>
        <end position="125"/>
    </location>
</feature>
<evidence type="ECO:0000256" key="4">
    <source>
        <dbReference type="ARBA" id="ARBA00022692"/>
    </source>
</evidence>
<proteinExistence type="inferred from homology"/>
<evidence type="ECO:0000313" key="10">
    <source>
        <dbReference type="Proteomes" id="UP000199529"/>
    </source>
</evidence>
<dbReference type="STRING" id="418495.SAMN05216215_105927"/>